<evidence type="ECO:0000313" key="2">
    <source>
        <dbReference type="Proteomes" id="UP000247892"/>
    </source>
</evidence>
<dbReference type="AlphaFoldDB" id="A0A318LGZ4"/>
<dbReference type="EMBL" id="MASU01000013">
    <property type="protein sequence ID" value="PXY24318.1"/>
    <property type="molecule type" value="Genomic_DNA"/>
</dbReference>
<gene>
    <name evidence="1" type="ORF">BA062_29295</name>
</gene>
<keyword evidence="2" id="KW-1185">Reference proteome</keyword>
<protein>
    <submittedName>
        <fullName evidence="1">Uncharacterized protein</fullName>
    </submittedName>
</protein>
<comment type="caution">
    <text evidence="1">The sequence shown here is derived from an EMBL/GenBank/DDBJ whole genome shotgun (WGS) entry which is preliminary data.</text>
</comment>
<dbReference type="Proteomes" id="UP000247892">
    <property type="component" value="Unassembled WGS sequence"/>
</dbReference>
<proteinExistence type="predicted"/>
<accession>A0A318LGZ4</accession>
<organism evidence="1 2">
    <name type="scientific">Prauserella flavalba</name>
    <dbReference type="NCBI Taxonomy" id="1477506"/>
    <lineage>
        <taxon>Bacteria</taxon>
        <taxon>Bacillati</taxon>
        <taxon>Actinomycetota</taxon>
        <taxon>Actinomycetes</taxon>
        <taxon>Pseudonocardiales</taxon>
        <taxon>Pseudonocardiaceae</taxon>
        <taxon>Prauserella</taxon>
    </lineage>
</organism>
<sequence length="111" mass="11680">MVTTVATAAVPVPPAVVAGEQLVDRGQQVVVAARAGLQDRQPRRRVRDPDVQEAVARVGIGEKSFRFLGQVLYHGVSAGTQLDLGGVHSTTVSLTIVHTVCETVVIATLLT</sequence>
<name>A0A318LGZ4_9PSEU</name>
<evidence type="ECO:0000313" key="1">
    <source>
        <dbReference type="EMBL" id="PXY24318.1"/>
    </source>
</evidence>
<reference evidence="1 2" key="1">
    <citation type="submission" date="2016-07" db="EMBL/GenBank/DDBJ databases">
        <title>Draft genome sequence of Prauserella sp. YIM 121212, isolated from alkaline soil.</title>
        <authorList>
            <person name="Ruckert C."/>
            <person name="Albersmeier A."/>
            <person name="Jiang C.-L."/>
            <person name="Jiang Y."/>
            <person name="Kalinowski J."/>
            <person name="Schneider O."/>
            <person name="Winkler A."/>
            <person name="Zotchev S.B."/>
        </authorList>
    </citation>
    <scope>NUCLEOTIDE SEQUENCE [LARGE SCALE GENOMIC DNA]</scope>
    <source>
        <strain evidence="1 2">YIM 121212</strain>
    </source>
</reference>